<reference evidence="3" key="2">
    <citation type="submission" date="2021-02" db="EMBL/GenBank/DDBJ databases">
        <authorList>
            <person name="Kimball J.A."/>
            <person name="Haas M.W."/>
            <person name="Macchietto M."/>
            <person name="Kono T."/>
            <person name="Duquette J."/>
            <person name="Shao M."/>
        </authorList>
    </citation>
    <scope>NUCLEOTIDE SEQUENCE</scope>
    <source>
        <tissue evidence="3">Fresh leaf tissue</tissue>
    </source>
</reference>
<gene>
    <name evidence="3" type="ORF">GUJ93_ZPchr0013g34780</name>
</gene>
<evidence type="ECO:0000256" key="1">
    <source>
        <dbReference type="SAM" id="Coils"/>
    </source>
</evidence>
<evidence type="ECO:0000313" key="4">
    <source>
        <dbReference type="Proteomes" id="UP000729402"/>
    </source>
</evidence>
<proteinExistence type="predicted"/>
<accession>A0A8J5WSA2</accession>
<dbReference type="AlphaFoldDB" id="A0A8J5WSA2"/>
<dbReference type="EMBL" id="JAAALK010000079">
    <property type="protein sequence ID" value="KAG8095836.1"/>
    <property type="molecule type" value="Genomic_DNA"/>
</dbReference>
<protein>
    <submittedName>
        <fullName evidence="3">Uncharacterized protein</fullName>
    </submittedName>
</protein>
<sequence length="100" mass="10906">METDAKFDILIKKLEEAEIERKVEGLQSAVDKLQLKVEKLEDARDPEEDRGIPLGGSFFSVASGGSEAAIKLREEAARSEATLTPPPQGRSVAVWKGPRS</sequence>
<reference evidence="3" key="1">
    <citation type="journal article" date="2021" name="bioRxiv">
        <title>Whole Genome Assembly and Annotation of Northern Wild Rice, Zizania palustris L., Supports a Whole Genome Duplication in the Zizania Genus.</title>
        <authorList>
            <person name="Haas M."/>
            <person name="Kono T."/>
            <person name="Macchietto M."/>
            <person name="Millas R."/>
            <person name="McGilp L."/>
            <person name="Shao M."/>
            <person name="Duquette J."/>
            <person name="Hirsch C.N."/>
            <person name="Kimball J."/>
        </authorList>
    </citation>
    <scope>NUCLEOTIDE SEQUENCE</scope>
    <source>
        <tissue evidence="3">Fresh leaf tissue</tissue>
    </source>
</reference>
<comment type="caution">
    <text evidence="3">The sequence shown here is derived from an EMBL/GenBank/DDBJ whole genome shotgun (WGS) entry which is preliminary data.</text>
</comment>
<evidence type="ECO:0000313" key="3">
    <source>
        <dbReference type="EMBL" id="KAG8095836.1"/>
    </source>
</evidence>
<name>A0A8J5WSA2_ZIZPA</name>
<organism evidence="3 4">
    <name type="scientific">Zizania palustris</name>
    <name type="common">Northern wild rice</name>
    <dbReference type="NCBI Taxonomy" id="103762"/>
    <lineage>
        <taxon>Eukaryota</taxon>
        <taxon>Viridiplantae</taxon>
        <taxon>Streptophyta</taxon>
        <taxon>Embryophyta</taxon>
        <taxon>Tracheophyta</taxon>
        <taxon>Spermatophyta</taxon>
        <taxon>Magnoliopsida</taxon>
        <taxon>Liliopsida</taxon>
        <taxon>Poales</taxon>
        <taxon>Poaceae</taxon>
        <taxon>BOP clade</taxon>
        <taxon>Oryzoideae</taxon>
        <taxon>Oryzeae</taxon>
        <taxon>Zizaniinae</taxon>
        <taxon>Zizania</taxon>
    </lineage>
</organism>
<evidence type="ECO:0000256" key="2">
    <source>
        <dbReference type="SAM" id="MobiDB-lite"/>
    </source>
</evidence>
<feature type="coiled-coil region" evidence="1">
    <location>
        <begin position="16"/>
        <end position="50"/>
    </location>
</feature>
<feature type="region of interest" description="Disordered" evidence="2">
    <location>
        <begin position="77"/>
        <end position="100"/>
    </location>
</feature>
<feature type="non-terminal residue" evidence="3">
    <location>
        <position position="100"/>
    </location>
</feature>
<dbReference type="Proteomes" id="UP000729402">
    <property type="component" value="Unassembled WGS sequence"/>
</dbReference>
<keyword evidence="4" id="KW-1185">Reference proteome</keyword>
<keyword evidence="1" id="KW-0175">Coiled coil</keyword>